<keyword evidence="7" id="KW-0378">Hydrolase</keyword>
<dbReference type="Pfam" id="PF13476">
    <property type="entry name" value="AAA_23"/>
    <property type="match status" value="1"/>
</dbReference>
<dbReference type="Proteomes" id="UP000019488">
    <property type="component" value="Unassembled WGS sequence"/>
</dbReference>
<dbReference type="GO" id="GO:0006302">
    <property type="term" value="P:double-strand break repair"/>
    <property type="evidence" value="ECO:0007669"/>
    <property type="project" value="InterPro"/>
</dbReference>
<organism evidence="7 9">
    <name type="scientific">Lentilactobacillus farraginis DSM 18382 = JCM 14108</name>
    <dbReference type="NCBI Taxonomy" id="1423743"/>
    <lineage>
        <taxon>Bacteria</taxon>
        <taxon>Bacillati</taxon>
        <taxon>Bacillota</taxon>
        <taxon>Bacilli</taxon>
        <taxon>Lactobacillales</taxon>
        <taxon>Lactobacillaceae</taxon>
        <taxon>Lentilactobacillus</taxon>
    </lineage>
</organism>
<dbReference type="SUPFAM" id="SSF52540">
    <property type="entry name" value="P-loop containing nucleoside triphosphate hydrolases"/>
    <property type="match status" value="2"/>
</dbReference>
<dbReference type="SUPFAM" id="SSF75712">
    <property type="entry name" value="Rad50 coiled-coil Zn hook"/>
    <property type="match status" value="1"/>
</dbReference>
<keyword evidence="7" id="KW-0269">Exonuclease</keyword>
<dbReference type="EMBL" id="BAKI01000054">
    <property type="protein sequence ID" value="GAF37914.1"/>
    <property type="molecule type" value="Genomic_DNA"/>
</dbReference>
<evidence type="ECO:0000256" key="5">
    <source>
        <dbReference type="SAM" id="MobiDB-lite"/>
    </source>
</evidence>
<feature type="coiled-coil region" evidence="4">
    <location>
        <begin position="618"/>
        <end position="708"/>
    </location>
</feature>
<dbReference type="GO" id="GO:0004527">
    <property type="term" value="F:exonuclease activity"/>
    <property type="evidence" value="ECO:0007669"/>
    <property type="project" value="UniProtKB-KW"/>
</dbReference>
<dbReference type="GO" id="GO:0016887">
    <property type="term" value="F:ATP hydrolysis activity"/>
    <property type="evidence" value="ECO:0007669"/>
    <property type="project" value="InterPro"/>
</dbReference>
<dbReference type="PATRIC" id="fig|1423743.5.peg.2907"/>
<protein>
    <recommendedName>
        <fullName evidence="3">Nuclease SbcCD subunit C</fullName>
    </recommendedName>
</protein>
<dbReference type="EMBL" id="AZFY01000067">
    <property type="protein sequence ID" value="KRM08834.1"/>
    <property type="molecule type" value="Genomic_DNA"/>
</dbReference>
<evidence type="ECO:0000313" key="10">
    <source>
        <dbReference type="Proteomes" id="UP000051966"/>
    </source>
</evidence>
<dbReference type="STRING" id="1423743.FD41_GL002820"/>
<dbReference type="Gene3D" id="3.40.50.300">
    <property type="entry name" value="P-loop containing nucleotide triphosphate hydrolases"/>
    <property type="match status" value="2"/>
</dbReference>
<dbReference type="AlphaFoldDB" id="X0PC13"/>
<comment type="caution">
    <text evidence="7">The sequence shown here is derived from an EMBL/GenBank/DDBJ whole genome shotgun (WGS) entry which is preliminary data.</text>
</comment>
<dbReference type="RefSeq" id="WP_035181241.1">
    <property type="nucleotide sequence ID" value="NZ_AZFY01000067.1"/>
</dbReference>
<reference evidence="7" key="1">
    <citation type="journal article" date="2014" name="Genome Announc.">
        <title>Draft Genome Sequences of Two Lactobacillus Strains, L. farraginis JCM 14108T and L. composti JCM 14202T, Isolated from Compost of Distilled Shochu Residue.</title>
        <authorList>
            <person name="Yuki M."/>
            <person name="Oshima K."/>
            <person name="Suda W."/>
            <person name="Kitahara M."/>
            <person name="Kitamura K."/>
            <person name="Iida T."/>
            <person name="Hattori M."/>
            <person name="Ohkuma M."/>
        </authorList>
    </citation>
    <scope>NUCLEOTIDE SEQUENCE [LARGE SCALE GENOMIC DNA]</scope>
    <source>
        <strain evidence="7">JCM 14108</strain>
    </source>
</reference>
<evidence type="ECO:0000313" key="8">
    <source>
        <dbReference type="EMBL" id="KRM08834.1"/>
    </source>
</evidence>
<accession>X0PC13</accession>
<reference evidence="8 10" key="2">
    <citation type="journal article" date="2015" name="Genome Announc.">
        <title>Expanding the biotechnology potential of lactobacilli through comparative genomics of 213 strains and associated genera.</title>
        <authorList>
            <person name="Sun Z."/>
            <person name="Harris H.M."/>
            <person name="McCann A."/>
            <person name="Guo C."/>
            <person name="Argimon S."/>
            <person name="Zhang W."/>
            <person name="Yang X."/>
            <person name="Jeffery I.B."/>
            <person name="Cooney J.C."/>
            <person name="Kagawa T.F."/>
            <person name="Liu W."/>
            <person name="Song Y."/>
            <person name="Salvetti E."/>
            <person name="Wrobel A."/>
            <person name="Rasinkangas P."/>
            <person name="Parkhill J."/>
            <person name="Rea M.C."/>
            <person name="O'Sullivan O."/>
            <person name="Ritari J."/>
            <person name="Douillard F.P."/>
            <person name="Paul Ross R."/>
            <person name="Yang R."/>
            <person name="Briner A.E."/>
            <person name="Felis G.E."/>
            <person name="de Vos W.M."/>
            <person name="Barrangou R."/>
            <person name="Klaenhammer T.R."/>
            <person name="Caufield P.W."/>
            <person name="Cui Y."/>
            <person name="Zhang H."/>
            <person name="O'Toole P.W."/>
        </authorList>
    </citation>
    <scope>NUCLEOTIDE SEQUENCE [LARGE SCALE GENOMIC DNA]</scope>
    <source>
        <strain evidence="8 10">DSM 18382</strain>
    </source>
</reference>
<evidence type="ECO:0000256" key="3">
    <source>
        <dbReference type="ARBA" id="ARBA00013368"/>
    </source>
</evidence>
<feature type="coiled-coil region" evidence="4">
    <location>
        <begin position="388"/>
        <end position="501"/>
    </location>
</feature>
<dbReference type="Pfam" id="PF13558">
    <property type="entry name" value="SbcC_Walker_B"/>
    <property type="match status" value="1"/>
</dbReference>
<comment type="subunit">
    <text evidence="2">Heterodimer of SbcC and SbcD.</text>
</comment>
<dbReference type="PANTHER" id="PTHR32114:SF2">
    <property type="entry name" value="ABC TRANSPORTER ABCH.3"/>
    <property type="match status" value="1"/>
</dbReference>
<evidence type="ECO:0000313" key="7">
    <source>
        <dbReference type="EMBL" id="GAF37914.1"/>
    </source>
</evidence>
<proteinExistence type="inferred from homology"/>
<dbReference type="InterPro" id="IPR038729">
    <property type="entry name" value="Rad50/SbcC_AAA"/>
</dbReference>
<keyword evidence="4" id="KW-0175">Coiled coil</keyword>
<sequence>MKPLKLTLKNFGPYEDETIDFTQLEDASVFLISGKTGSGKTTIFDAITFALYGDSASDDRSPQSMRSDFADTKTPTEVTLSFEHQGRLYWINRSPKQELDKKRGSGTKVFESQGKLKIFEGEKQIDEITKLRDINIKLIDVLQINREQFVQIVLLPQGEFRRFLTASSADKEAVLRKIFRTQLYQKWRDALKEMLKKQTTKNRDVQNAIDTDLAKVVWLADAPDGIEKQNVNDQLAALTNQQKQANNALKTLKEQLQAVQQRYEEANQQLQTDDSMNQRINQLTAKRQEQIELQARQPEFDRLQKRIEQLSWAKELKPKYEQFQELQGEVTDNQQQLKAVVGEINNQIKTQADYVKKGDQLQAQKTEQDQRLNQKSVLESQRPAFKQAQELQKQLEQAQKKVSVLHQDLEKGQQQLTDLTEQDTQITTALSQMVAVTEQLNALDRTAQVLADAANQLKKLEQDQRANRQLAEALEKKQQALTELTKQVAQSQATYNDLRNTWLSNQIVNLVKQLKPGTPCPVCGSLTHPSPAHVADLPSVSDDEIKRAEAELQKGQNQLAAAKSRLEEQTSQSEKQAGQFHEVFAELVTKLVSSGVLTAAVDDLAVVKSQLETQIAKNDREQKAVRRQQSALKSQQEKQVHIKKTLAELTQIVTRLKEGYQTVEATRQRYQVQLADVKQQLPSDFNDLKALDQHLTELQTAIEAYDQAVADNHSRLTTVKSHLAAAHATEAGLKKQQQQVTAKLTTIQAEITAAVSQKLKTEDWRGLQRLLAEVNQLTDFQQKAAAYQDQLKNVAAEISTYEGIVGKHQLVDLDAEQAKVQQLVEERKRLQQQSDEQSRQTFLNDDLLKRIKKNNRAIAEQQETINQLQLLVETVSGSGDAKLGLERYVLQAQLREILKVANQHLKQLSSGRYAMLLHKEAGAYQKNTGLEIDVYDDNVGELRSVHTLSGGESFIAALSLALALGEVIQNESGGISIDTLFVDEGFGSLDQESLTMAMAALENIESNDRMIGIISHVTILQEQVPYQIQVQTQGQGKSRTKIVTP</sequence>
<evidence type="ECO:0000313" key="9">
    <source>
        <dbReference type="Proteomes" id="UP000019488"/>
    </source>
</evidence>
<evidence type="ECO:0000256" key="4">
    <source>
        <dbReference type="SAM" id="Coils"/>
    </source>
</evidence>
<dbReference type="OrthoDB" id="9795626at2"/>
<evidence type="ECO:0000259" key="6">
    <source>
        <dbReference type="Pfam" id="PF13476"/>
    </source>
</evidence>
<feature type="coiled-coil region" evidence="4">
    <location>
        <begin position="777"/>
        <end position="871"/>
    </location>
</feature>
<feature type="region of interest" description="Disordered" evidence="5">
    <location>
        <begin position="554"/>
        <end position="574"/>
    </location>
</feature>
<dbReference type="PANTHER" id="PTHR32114">
    <property type="entry name" value="ABC TRANSPORTER ABCH.3"/>
    <property type="match status" value="1"/>
</dbReference>
<evidence type="ECO:0000256" key="2">
    <source>
        <dbReference type="ARBA" id="ARBA00011322"/>
    </source>
</evidence>
<evidence type="ECO:0000256" key="1">
    <source>
        <dbReference type="ARBA" id="ARBA00006930"/>
    </source>
</evidence>
<gene>
    <name evidence="8" type="ORF">FD41_GL002820</name>
    <name evidence="7" type="ORF">JCM14108_2999</name>
</gene>
<dbReference type="InterPro" id="IPR027417">
    <property type="entry name" value="P-loop_NTPase"/>
</dbReference>
<dbReference type="eggNOG" id="COG0419">
    <property type="taxonomic scope" value="Bacteria"/>
</dbReference>
<feature type="domain" description="Rad50/SbcC-type AAA" evidence="6">
    <location>
        <begin position="5"/>
        <end position="263"/>
    </location>
</feature>
<keyword evidence="10" id="KW-1185">Reference proteome</keyword>
<name>X0PC13_9LACO</name>
<dbReference type="Proteomes" id="UP000051966">
    <property type="component" value="Unassembled WGS sequence"/>
</dbReference>
<keyword evidence="7" id="KW-0540">Nuclease</keyword>
<comment type="similarity">
    <text evidence="1">Belongs to the SMC family. SbcC subfamily.</text>
</comment>
<feature type="coiled-coil region" evidence="4">
    <location>
        <begin position="188"/>
        <end position="276"/>
    </location>
</feature>